<organism evidence="1 2">
    <name type="scientific">Propionispora vibrioides</name>
    <dbReference type="NCBI Taxonomy" id="112903"/>
    <lineage>
        <taxon>Bacteria</taxon>
        <taxon>Bacillati</taxon>
        <taxon>Bacillota</taxon>
        <taxon>Negativicutes</taxon>
        <taxon>Selenomonadales</taxon>
        <taxon>Sporomusaceae</taxon>
        <taxon>Propionispora</taxon>
    </lineage>
</organism>
<dbReference type="Pfam" id="PF13958">
    <property type="entry name" value="ToxN_toxin"/>
    <property type="match status" value="1"/>
</dbReference>
<dbReference type="Gene3D" id="3.10.129.130">
    <property type="match status" value="1"/>
</dbReference>
<dbReference type="GO" id="GO:0003723">
    <property type="term" value="F:RNA binding"/>
    <property type="evidence" value="ECO:0007669"/>
    <property type="project" value="InterPro"/>
</dbReference>
<accession>A0A1H8XQR2</accession>
<dbReference type="InterPro" id="IPR025911">
    <property type="entry name" value="ToxN/AbiQ_toxin"/>
</dbReference>
<dbReference type="EMBL" id="FODY01000027">
    <property type="protein sequence ID" value="SEP42111.1"/>
    <property type="molecule type" value="Genomic_DNA"/>
</dbReference>
<proteinExistence type="predicted"/>
<reference evidence="1 2" key="1">
    <citation type="submission" date="2016-10" db="EMBL/GenBank/DDBJ databases">
        <authorList>
            <person name="de Groot N.N."/>
        </authorList>
    </citation>
    <scope>NUCLEOTIDE SEQUENCE [LARGE SCALE GENOMIC DNA]</scope>
    <source>
        <strain evidence="1 2">DSM 13305</strain>
    </source>
</reference>
<dbReference type="RefSeq" id="WP_091750678.1">
    <property type="nucleotide sequence ID" value="NZ_FODY01000027.1"/>
</dbReference>
<keyword evidence="2" id="KW-1185">Reference proteome</keyword>
<evidence type="ECO:0000313" key="1">
    <source>
        <dbReference type="EMBL" id="SEP42111.1"/>
    </source>
</evidence>
<protein>
    <submittedName>
        <fullName evidence="1">Protein AbiQ</fullName>
    </submittedName>
</protein>
<sequence length="221" mass="25503">MDIKYDNFGFYKINIDYVKYLHSKDSQVFYDNTPDYSRKPYLGLITQLGGFTYCMPLTSAKPRQIGWANITEHNYVIHEYIASSEIHGNDVYKKVGSDKFKKLLSVLEIRKMIPVDDTLYDFIDFSKIADTKYKDLLEKEYNFLKLFKSDILNKAEVLYHKQINTNNIKPCYCNFKLLETAFSQYKTVQIGKTQAAATITASKIEAAAAESKSEVTIAKKE</sequence>
<dbReference type="InterPro" id="IPR053735">
    <property type="entry name" value="Type_III_TA_endoRNase"/>
</dbReference>
<dbReference type="Proteomes" id="UP000198847">
    <property type="component" value="Unassembled WGS sequence"/>
</dbReference>
<dbReference type="OrthoDB" id="1655812at2"/>
<dbReference type="AlphaFoldDB" id="A0A1H8XQR2"/>
<name>A0A1H8XQR2_9FIRM</name>
<dbReference type="GO" id="GO:0004521">
    <property type="term" value="F:RNA endonuclease activity"/>
    <property type="evidence" value="ECO:0007669"/>
    <property type="project" value="InterPro"/>
</dbReference>
<evidence type="ECO:0000313" key="2">
    <source>
        <dbReference type="Proteomes" id="UP000198847"/>
    </source>
</evidence>
<gene>
    <name evidence="1" type="ORF">SAMN04490178_12751</name>
</gene>